<gene>
    <name evidence="1" type="ORF">E2605_06860</name>
</gene>
<dbReference type="AlphaFoldDB" id="A0A4Y8L3X7"/>
<dbReference type="STRING" id="1121485.GCA_000426485_02392"/>
<dbReference type="Gene3D" id="2.60.120.370">
    <property type="entry name" value="YhcH/YjgK/YiaL"/>
    <property type="match status" value="1"/>
</dbReference>
<protein>
    <submittedName>
        <fullName evidence="1">DUF386 domain-containing protein</fullName>
    </submittedName>
</protein>
<dbReference type="InterPro" id="IPR037012">
    <property type="entry name" value="NanQ/TabA/YiaL_sf"/>
</dbReference>
<dbReference type="EMBL" id="SOML01000003">
    <property type="protein sequence ID" value="TFD97379.1"/>
    <property type="molecule type" value="Genomic_DNA"/>
</dbReference>
<dbReference type="SUPFAM" id="SSF51197">
    <property type="entry name" value="Clavaminate synthase-like"/>
    <property type="match status" value="1"/>
</dbReference>
<keyword evidence="2" id="KW-1185">Reference proteome</keyword>
<sequence>MIIDNLSKLTEYETLNPHFGKAIKFIQSLDLKNPELGKFEIDGKNVFASISESKLKTPEQAKLEVHNNYIDIQIPISKAEGFGWTGRSELTKEAAPFDETKDIQFFEDKPTLNFDLQPGNFAIFFPQDGHAPCIGEGTVIKIVIKIKVQ</sequence>
<dbReference type="OrthoDB" id="9792756at2"/>
<reference evidence="1 2" key="1">
    <citation type="submission" date="2019-03" db="EMBL/GenBank/DDBJ databases">
        <title>San Antonio Military Medical Center submission to MRSN (WRAIR), pending publication.</title>
        <authorList>
            <person name="Blyth D.M."/>
            <person name="Mccarthy S.L."/>
            <person name="Schall S.E."/>
            <person name="Stam J.A."/>
            <person name="Ong A.C."/>
            <person name="Mcgann P.T."/>
        </authorList>
    </citation>
    <scope>NUCLEOTIDE SEQUENCE [LARGE SCALE GENOMIC DNA]</scope>
    <source>
        <strain evidence="1 2">MRSN571793</strain>
    </source>
</reference>
<dbReference type="Proteomes" id="UP000297861">
    <property type="component" value="Unassembled WGS sequence"/>
</dbReference>
<comment type="caution">
    <text evidence="1">The sequence shown here is derived from an EMBL/GenBank/DDBJ whole genome shotgun (WGS) entry which is preliminary data.</text>
</comment>
<proteinExistence type="predicted"/>
<evidence type="ECO:0000313" key="1">
    <source>
        <dbReference type="EMBL" id="TFD97379.1"/>
    </source>
</evidence>
<dbReference type="PANTHER" id="PTHR34986">
    <property type="entry name" value="EVOLVED BETA-GALACTOSIDASE SUBUNIT BETA"/>
    <property type="match status" value="1"/>
</dbReference>
<organism evidence="1 2">
    <name type="scientific">Dysgonomonas capnocytophagoides</name>
    <dbReference type="NCBI Taxonomy" id="45254"/>
    <lineage>
        <taxon>Bacteria</taxon>
        <taxon>Pseudomonadati</taxon>
        <taxon>Bacteroidota</taxon>
        <taxon>Bacteroidia</taxon>
        <taxon>Bacteroidales</taxon>
        <taxon>Dysgonomonadaceae</taxon>
        <taxon>Dysgonomonas</taxon>
    </lineage>
</organism>
<evidence type="ECO:0000313" key="2">
    <source>
        <dbReference type="Proteomes" id="UP000297861"/>
    </source>
</evidence>
<dbReference type="PANTHER" id="PTHR34986:SF1">
    <property type="entry name" value="PROTEIN YIAL"/>
    <property type="match status" value="1"/>
</dbReference>
<dbReference type="Pfam" id="PF04074">
    <property type="entry name" value="DUF386"/>
    <property type="match status" value="1"/>
</dbReference>
<dbReference type="InterPro" id="IPR004375">
    <property type="entry name" value="NanQ/TabA/YiaL"/>
</dbReference>
<accession>A0A4Y8L3X7</accession>
<name>A0A4Y8L3X7_9BACT</name>
<dbReference type="NCBIfam" id="TIGR00022">
    <property type="entry name" value="YhcH/YjgK/YiaL family protein"/>
    <property type="match status" value="1"/>
</dbReference>
<dbReference type="RefSeq" id="WP_134435910.1">
    <property type="nucleotide sequence ID" value="NZ_JBEBQM010000044.1"/>
</dbReference>
<dbReference type="GO" id="GO:0005829">
    <property type="term" value="C:cytosol"/>
    <property type="evidence" value="ECO:0007669"/>
    <property type="project" value="TreeGrafter"/>
</dbReference>